<organism evidence="1 2">
    <name type="scientific">Puccinia graminis f. sp. tritici</name>
    <dbReference type="NCBI Taxonomy" id="56615"/>
    <lineage>
        <taxon>Eukaryota</taxon>
        <taxon>Fungi</taxon>
        <taxon>Dikarya</taxon>
        <taxon>Basidiomycota</taxon>
        <taxon>Pucciniomycotina</taxon>
        <taxon>Pucciniomycetes</taxon>
        <taxon>Pucciniales</taxon>
        <taxon>Pucciniaceae</taxon>
        <taxon>Puccinia</taxon>
    </lineage>
</organism>
<dbReference type="AlphaFoldDB" id="A0A5B0QVH3"/>
<evidence type="ECO:0000313" key="1">
    <source>
        <dbReference type="EMBL" id="KAA1117298.1"/>
    </source>
</evidence>
<comment type="caution">
    <text evidence="1">The sequence shown here is derived from an EMBL/GenBank/DDBJ whole genome shotgun (WGS) entry which is preliminary data.</text>
</comment>
<name>A0A5B0QVH3_PUCGR</name>
<proteinExistence type="predicted"/>
<protein>
    <submittedName>
        <fullName evidence="1">Uncharacterized protein</fullName>
    </submittedName>
</protein>
<dbReference type="EMBL" id="VSWC01000002">
    <property type="protein sequence ID" value="KAA1117298.1"/>
    <property type="molecule type" value="Genomic_DNA"/>
</dbReference>
<dbReference type="Proteomes" id="UP000324748">
    <property type="component" value="Unassembled WGS sequence"/>
</dbReference>
<sequence>MFEDDSAESSAVILKAPITIPADRPAIEITRALIEQFQKEVTAIITPICPKHIYRYLFESIYEIGWQRLP</sequence>
<keyword evidence="2" id="KW-1185">Reference proteome</keyword>
<reference evidence="1 2" key="1">
    <citation type="submission" date="2019-05" db="EMBL/GenBank/DDBJ databases">
        <title>Emergence of the Ug99 lineage of the wheat stem rust pathogen through somatic hybridization.</title>
        <authorList>
            <person name="Li F."/>
            <person name="Upadhyaya N.M."/>
            <person name="Sperschneider J."/>
            <person name="Matny O."/>
            <person name="Nguyen-Phuc H."/>
            <person name="Mago R."/>
            <person name="Raley C."/>
            <person name="Miller M.E."/>
            <person name="Silverstein K.A.T."/>
            <person name="Henningsen E."/>
            <person name="Hirsch C.D."/>
            <person name="Visser B."/>
            <person name="Pretorius Z.A."/>
            <person name="Steffenson B.J."/>
            <person name="Schwessinger B."/>
            <person name="Dodds P.N."/>
            <person name="Figueroa M."/>
        </authorList>
    </citation>
    <scope>NUCLEOTIDE SEQUENCE [LARGE SCALE GENOMIC DNA]</scope>
    <source>
        <strain evidence="1">21-0</strain>
    </source>
</reference>
<accession>A0A5B0QVH3</accession>
<gene>
    <name evidence="1" type="ORF">PGT21_002815</name>
</gene>
<evidence type="ECO:0000313" key="2">
    <source>
        <dbReference type="Proteomes" id="UP000324748"/>
    </source>
</evidence>